<keyword evidence="1" id="KW-0805">Transcription regulation</keyword>
<dbReference type="PRINTS" id="PR00032">
    <property type="entry name" value="HTHARAC"/>
</dbReference>
<dbReference type="PROSITE" id="PS00041">
    <property type="entry name" value="HTH_ARAC_FAMILY_1"/>
    <property type="match status" value="1"/>
</dbReference>
<reference evidence="5" key="2">
    <citation type="journal article" date="2021" name="J Anim Sci Technol">
        <title>Complete genome sequence of Paenibacillus konkukensis sp. nov. SK3146 as a potential probiotic strain.</title>
        <authorList>
            <person name="Jung H.I."/>
            <person name="Park S."/>
            <person name="Niu K.M."/>
            <person name="Lee S.W."/>
            <person name="Kothari D."/>
            <person name="Yi K.J."/>
            <person name="Kim S.K."/>
        </authorList>
    </citation>
    <scope>NUCLEOTIDE SEQUENCE</scope>
    <source>
        <strain evidence="5">SK3146</strain>
    </source>
</reference>
<keyword evidence="2" id="KW-0238">DNA-binding</keyword>
<dbReference type="SUPFAM" id="SSF51215">
    <property type="entry name" value="Regulatory protein AraC"/>
    <property type="match status" value="1"/>
</dbReference>
<dbReference type="InterPro" id="IPR037923">
    <property type="entry name" value="HTH-like"/>
</dbReference>
<keyword evidence="6" id="KW-1185">Reference proteome</keyword>
<dbReference type="Pfam" id="PF12833">
    <property type="entry name" value="HTH_18"/>
    <property type="match status" value="1"/>
</dbReference>
<proteinExistence type="predicted"/>
<dbReference type="InterPro" id="IPR018060">
    <property type="entry name" value="HTH_AraC"/>
</dbReference>
<accession>A0ABY4RIG9</accession>
<dbReference type="InterPro" id="IPR009057">
    <property type="entry name" value="Homeodomain-like_sf"/>
</dbReference>
<dbReference type="InterPro" id="IPR003313">
    <property type="entry name" value="AraC-bd"/>
</dbReference>
<dbReference type="Proteomes" id="UP001057134">
    <property type="component" value="Chromosome"/>
</dbReference>
<feature type="domain" description="HTH araC/xylS-type" evidence="4">
    <location>
        <begin position="211"/>
        <end position="309"/>
    </location>
</feature>
<evidence type="ECO:0000313" key="6">
    <source>
        <dbReference type="Proteomes" id="UP001057134"/>
    </source>
</evidence>
<evidence type="ECO:0000313" key="5">
    <source>
        <dbReference type="EMBL" id="UQZ82254.1"/>
    </source>
</evidence>
<dbReference type="RefSeq" id="WP_249864409.1">
    <property type="nucleotide sequence ID" value="NZ_CP027059.1"/>
</dbReference>
<reference evidence="5" key="1">
    <citation type="submission" date="2018-02" db="EMBL/GenBank/DDBJ databases">
        <authorList>
            <person name="Kim S.-K."/>
            <person name="Jung H.-I."/>
            <person name="Lee S.-W."/>
        </authorList>
    </citation>
    <scope>NUCLEOTIDE SEQUENCE</scope>
    <source>
        <strain evidence="5">SK3146</strain>
    </source>
</reference>
<dbReference type="InterPro" id="IPR020449">
    <property type="entry name" value="Tscrpt_reg_AraC-type_HTH"/>
</dbReference>
<gene>
    <name evidence="5" type="primary">melR_1</name>
    <name evidence="5" type="ORF">SK3146_01411</name>
</gene>
<protein>
    <submittedName>
        <fullName evidence="5">Melibiose operon regulatory protein</fullName>
    </submittedName>
</protein>
<evidence type="ECO:0000256" key="1">
    <source>
        <dbReference type="ARBA" id="ARBA00023015"/>
    </source>
</evidence>
<dbReference type="PROSITE" id="PS01124">
    <property type="entry name" value="HTH_ARAC_FAMILY_2"/>
    <property type="match status" value="1"/>
</dbReference>
<dbReference type="SMART" id="SM00342">
    <property type="entry name" value="HTH_ARAC"/>
    <property type="match status" value="1"/>
</dbReference>
<evidence type="ECO:0000256" key="3">
    <source>
        <dbReference type="ARBA" id="ARBA00023163"/>
    </source>
</evidence>
<organism evidence="5 6">
    <name type="scientific">Paenibacillus konkukensis</name>
    <dbReference type="NCBI Taxonomy" id="2020716"/>
    <lineage>
        <taxon>Bacteria</taxon>
        <taxon>Bacillati</taxon>
        <taxon>Bacillota</taxon>
        <taxon>Bacilli</taxon>
        <taxon>Bacillales</taxon>
        <taxon>Paenibacillaceae</taxon>
        <taxon>Paenibacillus</taxon>
    </lineage>
</organism>
<dbReference type="EMBL" id="CP027059">
    <property type="protein sequence ID" value="UQZ82254.1"/>
    <property type="molecule type" value="Genomic_DNA"/>
</dbReference>
<dbReference type="Gene3D" id="1.10.10.60">
    <property type="entry name" value="Homeodomain-like"/>
    <property type="match status" value="2"/>
</dbReference>
<evidence type="ECO:0000256" key="2">
    <source>
        <dbReference type="ARBA" id="ARBA00023125"/>
    </source>
</evidence>
<dbReference type="PANTHER" id="PTHR43280:SF28">
    <property type="entry name" value="HTH-TYPE TRANSCRIPTIONAL ACTIVATOR RHAS"/>
    <property type="match status" value="1"/>
</dbReference>
<sequence>MILLDHLVIFYNNTYQREGATRMNGYTPLEMKDEFHVHYKDLVIDQEEPLEHYHDAIEFALFAQADLQLFINGTPYDVKDGDVMLLMEYDVHRMLYKKGTRYRRFVVNFRKETVEPVLKSVHLESIAAVPDEQLSDMNRSPKCGKLRSASPEQREQLVSCLTLLMKLGQLPPSKEKEALLRMHTASLLLMFALLAPKPAAGRHRPSSSEVGRMIHYIDTHYGEPLDLQSVARHFHLSKYYVSHLFKRVTQLTVVEYIHRRRIAEAKLRLRTTNLSVLDISEECGFAHVQHFHRVFKKATGLTPYQYKKNLPDPSPDNPF</sequence>
<evidence type="ECO:0000259" key="4">
    <source>
        <dbReference type="PROSITE" id="PS01124"/>
    </source>
</evidence>
<name>A0ABY4RIG9_9BACL</name>
<dbReference type="InterPro" id="IPR018062">
    <property type="entry name" value="HTH_AraC-typ_CS"/>
</dbReference>
<dbReference type="Pfam" id="PF02311">
    <property type="entry name" value="AraC_binding"/>
    <property type="match status" value="1"/>
</dbReference>
<dbReference type="SUPFAM" id="SSF46689">
    <property type="entry name" value="Homeodomain-like"/>
    <property type="match status" value="2"/>
</dbReference>
<dbReference type="PANTHER" id="PTHR43280">
    <property type="entry name" value="ARAC-FAMILY TRANSCRIPTIONAL REGULATOR"/>
    <property type="match status" value="1"/>
</dbReference>
<keyword evidence="3" id="KW-0804">Transcription</keyword>